<feature type="compositionally biased region" description="Acidic residues" evidence="1">
    <location>
        <begin position="39"/>
        <end position="51"/>
    </location>
</feature>
<dbReference type="PANTHER" id="PTHR46599">
    <property type="entry name" value="PIGGYBAC TRANSPOSABLE ELEMENT-DERIVED PROTEIN 4"/>
    <property type="match status" value="1"/>
</dbReference>
<dbReference type="OMA" id="KFWIAAD"/>
<proteinExistence type="predicted"/>
<feature type="compositionally biased region" description="Basic and acidic residues" evidence="1">
    <location>
        <begin position="27"/>
        <end position="37"/>
    </location>
</feature>
<dbReference type="Pfam" id="PF13843">
    <property type="entry name" value="DDE_Tnp_1_7"/>
    <property type="match status" value="1"/>
</dbReference>
<evidence type="ECO:0000256" key="1">
    <source>
        <dbReference type="SAM" id="MobiDB-lite"/>
    </source>
</evidence>
<dbReference type="Ensembl" id="ENSCVAT00000024753.1">
    <property type="protein sequence ID" value="ENSCVAP00000030640.1"/>
    <property type="gene ID" value="ENSCVAG00000019309.1"/>
</dbReference>
<dbReference type="GeneTree" id="ENSGT00940000172289"/>
<dbReference type="Proteomes" id="UP000265020">
    <property type="component" value="Unassembled WGS sequence"/>
</dbReference>
<evidence type="ECO:0000313" key="3">
    <source>
        <dbReference type="Ensembl" id="ENSCVAP00000030640.1"/>
    </source>
</evidence>
<feature type="compositionally biased region" description="Pro residues" evidence="1">
    <location>
        <begin position="53"/>
        <end position="63"/>
    </location>
</feature>
<reference evidence="3" key="1">
    <citation type="submission" date="2025-08" db="UniProtKB">
        <authorList>
            <consortium name="Ensembl"/>
        </authorList>
    </citation>
    <scope>IDENTIFICATION</scope>
</reference>
<evidence type="ECO:0000259" key="2">
    <source>
        <dbReference type="Pfam" id="PF13843"/>
    </source>
</evidence>
<feature type="domain" description="PiggyBac transposable element-derived protein" evidence="2">
    <location>
        <begin position="156"/>
        <end position="493"/>
    </location>
</feature>
<reference evidence="3" key="2">
    <citation type="submission" date="2025-09" db="UniProtKB">
        <authorList>
            <consortium name="Ensembl"/>
        </authorList>
    </citation>
    <scope>IDENTIFICATION</scope>
</reference>
<sequence>MAWRSKTRLSALEALAILQDMPDCDSDGEKVDFRFEGEYATDGESSSDEEVATPPPTDNPPSPRKSRKVRVVIEEDSTDEEATSDEDDNPPASKKRKVSSMDTTPEHTETAKDGSVWVQRKVEDFTSQQTTQMKFSGTGGPTEFARRRTTSRLQSFLCLVDMGMLMTIRDCTVQQGRRADQGWKMSVHELMAFIAVLFIKAAQGSAGAMRDLWSKDFGNSHIKATMPRNRFKDIMKYLRFDDKDTRLERVKTDKFAAISNIWQQFVQNCVLSYSPGQHITVDEQLFPSKVRCPFLQYVASKPNRFGIKFRVAVDLDTKYICNAIPYLGKDPSCPTGESLSENVVVKLMEPFMDQGRTVTMDNFFTSLSLANRLLQRDTTLLGAMSRIRPEVPATAKQTSGRQLYSTQLFTSGSALLTVYATKKKDTVCLLSTMHQKVEIGKTENQKPNTVIDYNRLKCSVDVRDKKLRTYSGTRRWPVAVFYNLLDMAATNAHVLYKACTGSKESKRMFILQLADELRTMSMQEKTIEEEMRQHCEMMRCSDGKTTQCQVRNLCNRNRSTERCVHCRKYTCRKCRKDSPWICGNC</sequence>
<evidence type="ECO:0000313" key="4">
    <source>
        <dbReference type="Proteomes" id="UP000265020"/>
    </source>
</evidence>
<protein>
    <recommendedName>
        <fullName evidence="2">PiggyBac transposable element-derived protein domain-containing protein</fullName>
    </recommendedName>
</protein>
<feature type="region of interest" description="Disordered" evidence="1">
    <location>
        <begin position="20"/>
        <end position="115"/>
    </location>
</feature>
<dbReference type="PANTHER" id="PTHR46599:SF6">
    <property type="entry name" value="DUAL SPECIFICITY PHOSPHATASE 26"/>
    <property type="match status" value="1"/>
</dbReference>
<accession>A0A3Q2GNZ2</accession>
<feature type="compositionally biased region" description="Acidic residues" evidence="1">
    <location>
        <begin position="74"/>
        <end position="89"/>
    </location>
</feature>
<dbReference type="InterPro" id="IPR029526">
    <property type="entry name" value="PGBD"/>
</dbReference>
<dbReference type="STRING" id="28743.ENSCVAP00000030640"/>
<organism evidence="3 4">
    <name type="scientific">Cyprinodon variegatus</name>
    <name type="common">Sheepshead minnow</name>
    <dbReference type="NCBI Taxonomy" id="28743"/>
    <lineage>
        <taxon>Eukaryota</taxon>
        <taxon>Metazoa</taxon>
        <taxon>Chordata</taxon>
        <taxon>Craniata</taxon>
        <taxon>Vertebrata</taxon>
        <taxon>Euteleostomi</taxon>
        <taxon>Actinopterygii</taxon>
        <taxon>Neopterygii</taxon>
        <taxon>Teleostei</taxon>
        <taxon>Neoteleostei</taxon>
        <taxon>Acanthomorphata</taxon>
        <taxon>Ovalentaria</taxon>
        <taxon>Atherinomorphae</taxon>
        <taxon>Cyprinodontiformes</taxon>
        <taxon>Cyprinodontidae</taxon>
        <taxon>Cyprinodon</taxon>
    </lineage>
</organism>
<dbReference type="AlphaFoldDB" id="A0A3Q2GNZ2"/>
<name>A0A3Q2GNZ2_CYPVA</name>
<keyword evidence="4" id="KW-1185">Reference proteome</keyword>